<proteinExistence type="predicted"/>
<dbReference type="EMBL" id="MJEQ01037191">
    <property type="protein sequence ID" value="OIS98419.1"/>
    <property type="molecule type" value="Genomic_DNA"/>
</dbReference>
<evidence type="ECO:0008006" key="3">
    <source>
        <dbReference type="Google" id="ProtNLM"/>
    </source>
</evidence>
<dbReference type="Gramene" id="OIS98419">
    <property type="protein sequence ID" value="OIS98419"/>
    <property type="gene ID" value="A4A49_60979"/>
</dbReference>
<sequence length="104" mass="11455">AAPLRKSGRTSKPPLWLTDFVHHVKPSSSTPYSITDSINYSSLSLSYQTCLSSYSSIVEPTSFDQAVNDSNWVQAMKLEIQALTDNNTWELVDFPAGKSPIGCK</sequence>
<dbReference type="Proteomes" id="UP000187609">
    <property type="component" value="Unassembled WGS sequence"/>
</dbReference>
<comment type="caution">
    <text evidence="1">The sequence shown here is derived from an EMBL/GenBank/DDBJ whole genome shotgun (WGS) entry which is preliminary data.</text>
</comment>
<gene>
    <name evidence="1" type="ORF">A4A49_60979</name>
</gene>
<reference evidence="1" key="1">
    <citation type="submission" date="2016-11" db="EMBL/GenBank/DDBJ databases">
        <title>The genome of Nicotiana attenuata.</title>
        <authorList>
            <person name="Xu S."/>
            <person name="Brockmoeller T."/>
            <person name="Gaquerel E."/>
            <person name="Navarro A."/>
            <person name="Kuhl H."/>
            <person name="Gase K."/>
            <person name="Ling Z."/>
            <person name="Zhou W."/>
            <person name="Kreitzer C."/>
            <person name="Stanke M."/>
            <person name="Tang H."/>
            <person name="Lyons E."/>
            <person name="Pandey P."/>
            <person name="Pandey S.P."/>
            <person name="Timmermann B."/>
            <person name="Baldwin I.T."/>
        </authorList>
    </citation>
    <scope>NUCLEOTIDE SEQUENCE [LARGE SCALE GENOMIC DNA]</scope>
    <source>
        <strain evidence="1">UT</strain>
    </source>
</reference>
<dbReference type="AlphaFoldDB" id="A0A1J6I1M6"/>
<organism evidence="1 2">
    <name type="scientific">Nicotiana attenuata</name>
    <name type="common">Coyote tobacco</name>
    <dbReference type="NCBI Taxonomy" id="49451"/>
    <lineage>
        <taxon>Eukaryota</taxon>
        <taxon>Viridiplantae</taxon>
        <taxon>Streptophyta</taxon>
        <taxon>Embryophyta</taxon>
        <taxon>Tracheophyta</taxon>
        <taxon>Spermatophyta</taxon>
        <taxon>Magnoliopsida</taxon>
        <taxon>eudicotyledons</taxon>
        <taxon>Gunneridae</taxon>
        <taxon>Pentapetalae</taxon>
        <taxon>asterids</taxon>
        <taxon>lamiids</taxon>
        <taxon>Solanales</taxon>
        <taxon>Solanaceae</taxon>
        <taxon>Nicotianoideae</taxon>
        <taxon>Nicotianeae</taxon>
        <taxon>Nicotiana</taxon>
    </lineage>
</organism>
<keyword evidence="2" id="KW-1185">Reference proteome</keyword>
<evidence type="ECO:0000313" key="2">
    <source>
        <dbReference type="Proteomes" id="UP000187609"/>
    </source>
</evidence>
<feature type="non-terminal residue" evidence="1">
    <location>
        <position position="104"/>
    </location>
</feature>
<feature type="non-terminal residue" evidence="1">
    <location>
        <position position="1"/>
    </location>
</feature>
<name>A0A1J6I1M6_NICAT</name>
<accession>A0A1J6I1M6</accession>
<evidence type="ECO:0000313" key="1">
    <source>
        <dbReference type="EMBL" id="OIS98419.1"/>
    </source>
</evidence>
<protein>
    <recommendedName>
        <fullName evidence="3">Mitochondrial protein</fullName>
    </recommendedName>
</protein>